<dbReference type="InterPro" id="IPR004107">
    <property type="entry name" value="Integrase_SAM-like_N"/>
</dbReference>
<name>A0AB35U542_9FIRM</name>
<dbReference type="PROSITE" id="PS51898">
    <property type="entry name" value="TYR_RECOMBINASE"/>
    <property type="match status" value="1"/>
</dbReference>
<dbReference type="SUPFAM" id="SSF56349">
    <property type="entry name" value="DNA breaking-rejoining enzymes"/>
    <property type="match status" value="1"/>
</dbReference>
<comment type="caution">
    <text evidence="7">The sequence shown here is derived from an EMBL/GenBank/DDBJ whole genome shotgun (WGS) entry which is preliminary data.</text>
</comment>
<sequence length="342" mass="39356">MNKPGGSKFLNLLNSFFCDYLPIGCGASRNTIKSYKYAFQLLLRYMHETKDVPPDLITFDMLTYDCISGFLHWLETERNCSASTKNQRLSALLSFSEYAQNKDFEAASSFRSGVIRIPMKKHANAQRAIFSVDEVKHLLEQPNCRSEIGYRDKVIMVLMYGSAARAQEICELRVKDITYYPDGKAVVILSGKGNKKRRVGIPQNCAEILKNYIVHCGINDKPGSYVFKSQRNEKISVSCIEELFKKYVKQAKQSYSNLYLEKSYPPHSMRHTAATHMLEAGLPLIYIKNMLGHVSIQTTQIYASISQKAADKYLKEWNKKWFETYDDHRDKESERIPDFLKV</sequence>
<dbReference type="Pfam" id="PF02899">
    <property type="entry name" value="Phage_int_SAM_1"/>
    <property type="match status" value="1"/>
</dbReference>
<evidence type="ECO:0000313" key="7">
    <source>
        <dbReference type="EMBL" id="MDX8420658.1"/>
    </source>
</evidence>
<organism evidence="7 8">
    <name type="scientific">Grylomicrobium aquisgranensis</name>
    <dbReference type="NCBI Taxonomy" id="2926318"/>
    <lineage>
        <taxon>Bacteria</taxon>
        <taxon>Bacillati</taxon>
        <taxon>Bacillota</taxon>
        <taxon>Erysipelotrichia</taxon>
        <taxon>Erysipelotrichales</taxon>
        <taxon>Erysipelotrichaceae</taxon>
        <taxon>Grylomicrobium</taxon>
    </lineage>
</organism>
<feature type="domain" description="Tyr recombinase" evidence="5">
    <location>
        <begin position="125"/>
        <end position="315"/>
    </location>
</feature>
<dbReference type="EMBL" id="JALBUR010000062">
    <property type="protein sequence ID" value="MDX8420658.1"/>
    <property type="molecule type" value="Genomic_DNA"/>
</dbReference>
<dbReference type="GO" id="GO:0015074">
    <property type="term" value="P:DNA integration"/>
    <property type="evidence" value="ECO:0007669"/>
    <property type="project" value="UniProtKB-KW"/>
</dbReference>
<dbReference type="SUPFAM" id="SSF47823">
    <property type="entry name" value="lambda integrase-like, N-terminal domain"/>
    <property type="match status" value="1"/>
</dbReference>
<dbReference type="Proteomes" id="UP001286174">
    <property type="component" value="Unassembled WGS sequence"/>
</dbReference>
<feature type="domain" description="Core-binding (CB)" evidence="6">
    <location>
        <begin position="8"/>
        <end position="100"/>
    </location>
</feature>
<reference evidence="7 8" key="1">
    <citation type="submission" date="2022-03" db="EMBL/GenBank/DDBJ databases">
        <title>Novel taxa within the pig intestine.</title>
        <authorList>
            <person name="Wylensek D."/>
            <person name="Bishof K."/>
            <person name="Afrizal A."/>
            <person name="Clavel T."/>
        </authorList>
    </citation>
    <scope>NUCLEOTIDE SEQUENCE [LARGE SCALE GENOMIC DNA]</scope>
    <source>
        <strain evidence="7 8">CLA-KB-P133</strain>
    </source>
</reference>
<dbReference type="Pfam" id="PF00589">
    <property type="entry name" value="Phage_integrase"/>
    <property type="match status" value="1"/>
</dbReference>
<dbReference type="PROSITE" id="PS51900">
    <property type="entry name" value="CB"/>
    <property type="match status" value="1"/>
</dbReference>
<dbReference type="GO" id="GO:0006310">
    <property type="term" value="P:DNA recombination"/>
    <property type="evidence" value="ECO:0007669"/>
    <property type="project" value="UniProtKB-KW"/>
</dbReference>
<accession>A0AB35U542</accession>
<proteinExistence type="predicted"/>
<dbReference type="PANTHER" id="PTHR30349">
    <property type="entry name" value="PHAGE INTEGRASE-RELATED"/>
    <property type="match status" value="1"/>
</dbReference>
<protein>
    <submittedName>
        <fullName evidence="7">Tyrosine-type recombinase/integrase</fullName>
    </submittedName>
</protein>
<dbReference type="InterPro" id="IPR050090">
    <property type="entry name" value="Tyrosine_recombinase_XerCD"/>
</dbReference>
<dbReference type="InterPro" id="IPR044068">
    <property type="entry name" value="CB"/>
</dbReference>
<dbReference type="RefSeq" id="WP_370596754.1">
    <property type="nucleotide sequence ID" value="NZ_JALBUR010000062.1"/>
</dbReference>
<evidence type="ECO:0000256" key="1">
    <source>
        <dbReference type="ARBA" id="ARBA00022908"/>
    </source>
</evidence>
<keyword evidence="3" id="KW-0233">DNA recombination</keyword>
<dbReference type="InterPro" id="IPR002104">
    <property type="entry name" value="Integrase_catalytic"/>
</dbReference>
<dbReference type="InterPro" id="IPR010998">
    <property type="entry name" value="Integrase_recombinase_N"/>
</dbReference>
<keyword evidence="8" id="KW-1185">Reference proteome</keyword>
<dbReference type="GO" id="GO:0003677">
    <property type="term" value="F:DNA binding"/>
    <property type="evidence" value="ECO:0007669"/>
    <property type="project" value="UniProtKB-UniRule"/>
</dbReference>
<dbReference type="AlphaFoldDB" id="A0AB35U542"/>
<evidence type="ECO:0000256" key="4">
    <source>
        <dbReference type="PROSITE-ProRule" id="PRU01248"/>
    </source>
</evidence>
<dbReference type="Gene3D" id="1.10.443.10">
    <property type="entry name" value="Intergrase catalytic core"/>
    <property type="match status" value="1"/>
</dbReference>
<dbReference type="PANTHER" id="PTHR30349:SF81">
    <property type="entry name" value="TYROSINE RECOMBINASE XERC"/>
    <property type="match status" value="1"/>
</dbReference>
<keyword evidence="1" id="KW-0229">DNA integration</keyword>
<dbReference type="Gene3D" id="1.10.150.130">
    <property type="match status" value="1"/>
</dbReference>
<keyword evidence="2 4" id="KW-0238">DNA-binding</keyword>
<evidence type="ECO:0000259" key="5">
    <source>
        <dbReference type="PROSITE" id="PS51898"/>
    </source>
</evidence>
<dbReference type="InterPro" id="IPR011010">
    <property type="entry name" value="DNA_brk_join_enz"/>
</dbReference>
<evidence type="ECO:0000256" key="2">
    <source>
        <dbReference type="ARBA" id="ARBA00023125"/>
    </source>
</evidence>
<evidence type="ECO:0000313" key="8">
    <source>
        <dbReference type="Proteomes" id="UP001286174"/>
    </source>
</evidence>
<evidence type="ECO:0000256" key="3">
    <source>
        <dbReference type="ARBA" id="ARBA00023172"/>
    </source>
</evidence>
<gene>
    <name evidence="7" type="ORF">MOZ60_11280</name>
</gene>
<evidence type="ECO:0000259" key="6">
    <source>
        <dbReference type="PROSITE" id="PS51900"/>
    </source>
</evidence>
<dbReference type="InterPro" id="IPR013762">
    <property type="entry name" value="Integrase-like_cat_sf"/>
</dbReference>